<evidence type="ECO:0000313" key="3">
    <source>
        <dbReference type="Proteomes" id="UP001189429"/>
    </source>
</evidence>
<keyword evidence="3" id="KW-1185">Reference proteome</keyword>
<evidence type="ECO:0000313" key="2">
    <source>
        <dbReference type="EMBL" id="CAK0872312.1"/>
    </source>
</evidence>
<gene>
    <name evidence="2" type="ORF">PCOR1329_LOCUS57813</name>
</gene>
<evidence type="ECO:0008006" key="4">
    <source>
        <dbReference type="Google" id="ProtNLM"/>
    </source>
</evidence>
<reference evidence="2" key="1">
    <citation type="submission" date="2023-10" db="EMBL/GenBank/DDBJ databases">
        <authorList>
            <person name="Chen Y."/>
            <person name="Shah S."/>
            <person name="Dougan E. K."/>
            <person name="Thang M."/>
            <person name="Chan C."/>
        </authorList>
    </citation>
    <scope>NUCLEOTIDE SEQUENCE [LARGE SCALE GENOMIC DNA]</scope>
</reference>
<proteinExistence type="predicted"/>
<accession>A0ABN9VJ66</accession>
<sequence length="310" mass="33393">MRPVLALAALVAAGALAPKKAPQLRDGGPGGRDGCAGGGCEDAEAELHAEVASGFQSRPERSSWEGRLRQVVDGARPQKPCNADVVARSYARVAGFGSRMNSFADELLVGFYRGRSFALCNGSRDTFVRAVWATHFRNVARFPTCNTGRAVCRHDNAWSPRLSQGLARADRAYLDDLKHFLYPYLFTLTRGAQDYERVDQRLLSAGVPLGEPYLAVHVRRGDKLVNEARRVEAGTYAEAALWASGFLALHSSSSRRDLLLRELRAANASAVYVSSDDGRAAAELGAELGGGVRIVQQPRGSGQGYDSRGG</sequence>
<name>A0ABN9VJ66_9DINO</name>
<protein>
    <recommendedName>
        <fullName evidence="4">Peptide-O-fucosyltransferase 1</fullName>
    </recommendedName>
</protein>
<evidence type="ECO:0000256" key="1">
    <source>
        <dbReference type="SAM" id="SignalP"/>
    </source>
</evidence>
<comment type="caution">
    <text evidence="2">The sequence shown here is derived from an EMBL/GenBank/DDBJ whole genome shotgun (WGS) entry which is preliminary data.</text>
</comment>
<feature type="chain" id="PRO_5047477719" description="Peptide-O-fucosyltransferase 1" evidence="1">
    <location>
        <begin position="18"/>
        <end position="310"/>
    </location>
</feature>
<feature type="signal peptide" evidence="1">
    <location>
        <begin position="1"/>
        <end position="17"/>
    </location>
</feature>
<organism evidence="2 3">
    <name type="scientific">Prorocentrum cordatum</name>
    <dbReference type="NCBI Taxonomy" id="2364126"/>
    <lineage>
        <taxon>Eukaryota</taxon>
        <taxon>Sar</taxon>
        <taxon>Alveolata</taxon>
        <taxon>Dinophyceae</taxon>
        <taxon>Prorocentrales</taxon>
        <taxon>Prorocentraceae</taxon>
        <taxon>Prorocentrum</taxon>
    </lineage>
</organism>
<dbReference type="Proteomes" id="UP001189429">
    <property type="component" value="Unassembled WGS sequence"/>
</dbReference>
<dbReference type="EMBL" id="CAUYUJ010017158">
    <property type="protein sequence ID" value="CAK0872312.1"/>
    <property type="molecule type" value="Genomic_DNA"/>
</dbReference>
<keyword evidence="1" id="KW-0732">Signal</keyword>